<dbReference type="Gene3D" id="1.20.120.1770">
    <property type="match status" value="1"/>
</dbReference>
<feature type="chain" id="PRO_5040110448" description="Cytochrome b561 and DOMON domain-containing protein" evidence="9">
    <location>
        <begin position="34"/>
        <end position="345"/>
    </location>
</feature>
<organism evidence="12 13">
    <name type="scientific">Protea cynaroides</name>
    <dbReference type="NCBI Taxonomy" id="273540"/>
    <lineage>
        <taxon>Eukaryota</taxon>
        <taxon>Viridiplantae</taxon>
        <taxon>Streptophyta</taxon>
        <taxon>Embryophyta</taxon>
        <taxon>Tracheophyta</taxon>
        <taxon>Spermatophyta</taxon>
        <taxon>Magnoliopsida</taxon>
        <taxon>Proteales</taxon>
        <taxon>Proteaceae</taxon>
        <taxon>Protea</taxon>
    </lineage>
</organism>
<keyword evidence="3 8" id="KW-0812">Transmembrane</keyword>
<evidence type="ECO:0000256" key="3">
    <source>
        <dbReference type="ARBA" id="ARBA00022692"/>
    </source>
</evidence>
<dbReference type="InterPro" id="IPR006593">
    <property type="entry name" value="Cyt_b561/ferric_Rdtase_TM"/>
</dbReference>
<dbReference type="Pfam" id="PF03351">
    <property type="entry name" value="DOMON"/>
    <property type="match status" value="1"/>
</dbReference>
<evidence type="ECO:0000256" key="4">
    <source>
        <dbReference type="ARBA" id="ARBA00022729"/>
    </source>
</evidence>
<keyword evidence="2" id="KW-0813">Transport</keyword>
<evidence type="ECO:0000256" key="9">
    <source>
        <dbReference type="SAM" id="SignalP"/>
    </source>
</evidence>
<accession>A0A9Q0K095</accession>
<feature type="transmembrane region" description="Helical" evidence="8">
    <location>
        <begin position="292"/>
        <end position="310"/>
    </location>
</feature>
<evidence type="ECO:0000259" key="11">
    <source>
        <dbReference type="PROSITE" id="PS50939"/>
    </source>
</evidence>
<dbReference type="PROSITE" id="PS50939">
    <property type="entry name" value="CYTOCHROME_B561"/>
    <property type="match status" value="1"/>
</dbReference>
<comment type="subcellular location">
    <subcellularLocation>
        <location evidence="1">Membrane</location>
    </subcellularLocation>
</comment>
<comment type="caution">
    <text evidence="12">The sequence shown here is derived from an EMBL/GenBank/DDBJ whole genome shotgun (WGS) entry which is preliminary data.</text>
</comment>
<dbReference type="GO" id="GO:0016020">
    <property type="term" value="C:membrane"/>
    <property type="evidence" value="ECO:0007669"/>
    <property type="project" value="UniProtKB-SubCell"/>
</dbReference>
<dbReference type="SMART" id="SM00664">
    <property type="entry name" value="DoH"/>
    <property type="match status" value="1"/>
</dbReference>
<keyword evidence="13" id="KW-1185">Reference proteome</keyword>
<dbReference type="CDD" id="cd08760">
    <property type="entry name" value="Cyt_b561_FRRS1_like"/>
    <property type="match status" value="1"/>
</dbReference>
<sequence>MAEPNPKVPSLSFLCLCTALIILLETEVLFVVADDNTGLVCNEDFTSVLPAFYSDSSRFTCRSVWNNFALRFFQSEDHVLTIVLSAQYTSGWVGMGFSKTGLMVNSSAMVGWINREGRARIKQYYLRGTKPSQVKRDEGELNVTNSPIVVLYGATIYLAFQLKFSDRLHRQNILLAFGNKTPLHGRLSEHDDKTSITFDFSAGSASASVSASPSAAYIDDLKRNHGILATIGWGVLLPTGGIIARYYKHRDPLWYYLHISIQFVGFIFGLAAVVAGTVLYGKLHANVSTHRGIGIFVLTLAILQVMAFFIRPNKDSKIRKYWNWYHHWLGSDIKEKSSSHTSSSL</sequence>
<keyword evidence="4 9" id="KW-0732">Signal</keyword>
<feature type="signal peptide" evidence="9">
    <location>
        <begin position="1"/>
        <end position="33"/>
    </location>
</feature>
<evidence type="ECO:0000259" key="10">
    <source>
        <dbReference type="PROSITE" id="PS50836"/>
    </source>
</evidence>
<evidence type="ECO:0000256" key="6">
    <source>
        <dbReference type="ARBA" id="ARBA00022989"/>
    </source>
</evidence>
<feature type="domain" description="Cytochrome b561" evidence="11">
    <location>
        <begin position="184"/>
        <end position="345"/>
    </location>
</feature>
<dbReference type="InterPro" id="IPR005018">
    <property type="entry name" value="DOMON_domain"/>
</dbReference>
<dbReference type="Proteomes" id="UP001141806">
    <property type="component" value="Unassembled WGS sequence"/>
</dbReference>
<dbReference type="PROSITE" id="PS50836">
    <property type="entry name" value="DOMON"/>
    <property type="match status" value="1"/>
</dbReference>
<gene>
    <name evidence="12" type="ORF">NE237_013938</name>
</gene>
<proteinExistence type="predicted"/>
<dbReference type="EMBL" id="JAMYWD010000011">
    <property type="protein sequence ID" value="KAJ4957155.1"/>
    <property type="molecule type" value="Genomic_DNA"/>
</dbReference>
<protein>
    <recommendedName>
        <fullName evidence="14">Cytochrome b561 and DOMON domain-containing protein</fullName>
    </recommendedName>
</protein>
<dbReference type="PANTHER" id="PTHR23130:SF115">
    <property type="entry name" value="OS01G0680900 PROTEIN"/>
    <property type="match status" value="1"/>
</dbReference>
<keyword evidence="5" id="KW-0249">Electron transport</keyword>
<evidence type="ECO:0000256" key="5">
    <source>
        <dbReference type="ARBA" id="ARBA00022982"/>
    </source>
</evidence>
<evidence type="ECO:0000256" key="8">
    <source>
        <dbReference type="SAM" id="Phobius"/>
    </source>
</evidence>
<feature type="transmembrane region" description="Helical" evidence="8">
    <location>
        <begin position="227"/>
        <end position="247"/>
    </location>
</feature>
<dbReference type="OrthoDB" id="19261at2759"/>
<feature type="domain" description="DOMON" evidence="10">
    <location>
        <begin position="66"/>
        <end position="178"/>
    </location>
</feature>
<evidence type="ECO:0000256" key="7">
    <source>
        <dbReference type="ARBA" id="ARBA00023136"/>
    </source>
</evidence>
<evidence type="ECO:0000256" key="1">
    <source>
        <dbReference type="ARBA" id="ARBA00004370"/>
    </source>
</evidence>
<evidence type="ECO:0000313" key="13">
    <source>
        <dbReference type="Proteomes" id="UP001141806"/>
    </source>
</evidence>
<feature type="transmembrane region" description="Helical" evidence="8">
    <location>
        <begin position="254"/>
        <end position="280"/>
    </location>
</feature>
<evidence type="ECO:0000313" key="12">
    <source>
        <dbReference type="EMBL" id="KAJ4957155.1"/>
    </source>
</evidence>
<dbReference type="CDD" id="cd09631">
    <property type="entry name" value="DOMON_DOH"/>
    <property type="match status" value="1"/>
</dbReference>
<keyword evidence="7 8" id="KW-0472">Membrane</keyword>
<name>A0A9Q0K095_9MAGN</name>
<keyword evidence="6 8" id="KW-1133">Transmembrane helix</keyword>
<reference evidence="12" key="1">
    <citation type="journal article" date="2023" name="Plant J.">
        <title>The genome of the king protea, Protea cynaroides.</title>
        <authorList>
            <person name="Chang J."/>
            <person name="Duong T.A."/>
            <person name="Schoeman C."/>
            <person name="Ma X."/>
            <person name="Roodt D."/>
            <person name="Barker N."/>
            <person name="Li Z."/>
            <person name="Van de Peer Y."/>
            <person name="Mizrachi E."/>
        </authorList>
    </citation>
    <scope>NUCLEOTIDE SEQUENCE</scope>
    <source>
        <tissue evidence="12">Young leaves</tissue>
    </source>
</reference>
<dbReference type="SMART" id="SM00665">
    <property type="entry name" value="B561"/>
    <property type="match status" value="1"/>
</dbReference>
<dbReference type="AlphaFoldDB" id="A0A9Q0K095"/>
<dbReference type="InterPro" id="IPR045266">
    <property type="entry name" value="DOH_DOMON"/>
</dbReference>
<dbReference type="PANTHER" id="PTHR23130">
    <property type="entry name" value="CYTOCHROME B561 AND DOMON DOMAIN-CONTAINING PROTEIN"/>
    <property type="match status" value="1"/>
</dbReference>
<evidence type="ECO:0008006" key="14">
    <source>
        <dbReference type="Google" id="ProtNLM"/>
    </source>
</evidence>
<evidence type="ECO:0000256" key="2">
    <source>
        <dbReference type="ARBA" id="ARBA00022448"/>
    </source>
</evidence>